<feature type="region of interest" description="Disordered" evidence="1">
    <location>
        <begin position="71"/>
        <end position="107"/>
    </location>
</feature>
<evidence type="ECO:0000313" key="3">
    <source>
        <dbReference type="Proteomes" id="UP000835052"/>
    </source>
</evidence>
<name>A0A8S1HTP7_9PELO</name>
<dbReference type="PANTHER" id="PTHR31128">
    <property type="entry name" value="PROTEIN CBR-CLEC-135-RELATED"/>
    <property type="match status" value="1"/>
</dbReference>
<sequence>MTSRTPYNSLYEKLKKVEQENVCCVHGTPCELGKTAENDEQYVNLGASQQDDLMSTLAKRLGTLAVDEEKKAKNKPEVESIQALQGGNEESAKKKKRTCSERESSIRTSDLNDNRSFVVLGRQTLPDVNYYDTNFRAPPAAGPRGLKNTLASDVPAPLGDAMSIYLGVMNYADAESSVGRRSDFRLYHQLSSRAELDDLHEQLPLMIVYKTANGSYRHYPIRSELDSDGSPQYSVDYGNLAARRHSSLNQLVKYYQIYVFHHPKYSAYADPFPWWLN</sequence>
<evidence type="ECO:0000256" key="1">
    <source>
        <dbReference type="SAM" id="MobiDB-lite"/>
    </source>
</evidence>
<keyword evidence="3" id="KW-1185">Reference proteome</keyword>
<organism evidence="2 3">
    <name type="scientific">Caenorhabditis auriculariae</name>
    <dbReference type="NCBI Taxonomy" id="2777116"/>
    <lineage>
        <taxon>Eukaryota</taxon>
        <taxon>Metazoa</taxon>
        <taxon>Ecdysozoa</taxon>
        <taxon>Nematoda</taxon>
        <taxon>Chromadorea</taxon>
        <taxon>Rhabditida</taxon>
        <taxon>Rhabditina</taxon>
        <taxon>Rhabditomorpha</taxon>
        <taxon>Rhabditoidea</taxon>
        <taxon>Rhabditidae</taxon>
        <taxon>Peloderinae</taxon>
        <taxon>Caenorhabditis</taxon>
    </lineage>
</organism>
<evidence type="ECO:0008006" key="4">
    <source>
        <dbReference type="Google" id="ProtNLM"/>
    </source>
</evidence>
<evidence type="ECO:0000313" key="2">
    <source>
        <dbReference type="EMBL" id="CAD6199194.1"/>
    </source>
</evidence>
<comment type="caution">
    <text evidence="2">The sequence shown here is derived from an EMBL/GenBank/DDBJ whole genome shotgun (WGS) entry which is preliminary data.</text>
</comment>
<reference evidence="2" key="1">
    <citation type="submission" date="2020-10" db="EMBL/GenBank/DDBJ databases">
        <authorList>
            <person name="Kikuchi T."/>
        </authorList>
    </citation>
    <scope>NUCLEOTIDE SEQUENCE</scope>
    <source>
        <strain evidence="2">NKZ352</strain>
    </source>
</reference>
<accession>A0A8S1HTP7</accession>
<dbReference type="EMBL" id="CAJGYM010000160">
    <property type="protein sequence ID" value="CAD6199194.1"/>
    <property type="molecule type" value="Genomic_DNA"/>
</dbReference>
<dbReference type="OrthoDB" id="5836476at2759"/>
<protein>
    <recommendedName>
        <fullName evidence="4">SH2 domain-containing protein</fullName>
    </recommendedName>
</protein>
<dbReference type="PANTHER" id="PTHR31128:SF9">
    <property type="entry name" value="DUF3444 DOMAIN-CONTAINING PROTEIN-RELATED"/>
    <property type="match status" value="1"/>
</dbReference>
<feature type="compositionally biased region" description="Basic and acidic residues" evidence="1">
    <location>
        <begin position="98"/>
        <end position="107"/>
    </location>
</feature>
<proteinExistence type="predicted"/>
<dbReference type="AlphaFoldDB" id="A0A8S1HTP7"/>
<dbReference type="Proteomes" id="UP000835052">
    <property type="component" value="Unassembled WGS sequence"/>
</dbReference>
<gene>
    <name evidence="2" type="ORF">CAUJ_LOCUS15098</name>
</gene>